<organism evidence="1 2">
    <name type="scientific">Bradyrhizobium zhanjiangense</name>
    <dbReference type="NCBI Taxonomy" id="1325107"/>
    <lineage>
        <taxon>Bacteria</taxon>
        <taxon>Pseudomonadati</taxon>
        <taxon>Pseudomonadota</taxon>
        <taxon>Alphaproteobacteria</taxon>
        <taxon>Hyphomicrobiales</taxon>
        <taxon>Nitrobacteraceae</taxon>
        <taxon>Bradyrhizobium</taxon>
    </lineage>
</organism>
<sequence>MTASAAQLFRKFPHTTSLTGQIVHTLGVGYNAPLLFAPQSAASSNWTHQIVRATQGPVGFKFSEQLAVGIFVMEWVADGRVMALMPL</sequence>
<reference evidence="1 2" key="1">
    <citation type="submission" date="2018-10" db="EMBL/GenBank/DDBJ databases">
        <title>Bradyrhizobium sp. nov., isolated from effective nodules of peanut in China.</title>
        <authorList>
            <person name="Li Y."/>
        </authorList>
    </citation>
    <scope>NUCLEOTIDE SEQUENCE [LARGE SCALE GENOMIC DNA]</scope>
    <source>
        <strain evidence="1 2">CCBAU 51781</strain>
    </source>
</reference>
<accession>A0ABY0D9N2</accession>
<dbReference type="Proteomes" id="UP000289946">
    <property type="component" value="Unassembled WGS sequence"/>
</dbReference>
<protein>
    <submittedName>
        <fullName evidence="1">Uncharacterized protein</fullName>
    </submittedName>
</protein>
<dbReference type="EMBL" id="RDRA01000080">
    <property type="protein sequence ID" value="RXG83940.1"/>
    <property type="molecule type" value="Genomic_DNA"/>
</dbReference>
<keyword evidence="2" id="KW-1185">Reference proteome</keyword>
<evidence type="ECO:0000313" key="2">
    <source>
        <dbReference type="Proteomes" id="UP000289946"/>
    </source>
</evidence>
<gene>
    <name evidence="1" type="ORF">EAS62_40015</name>
</gene>
<evidence type="ECO:0000313" key="1">
    <source>
        <dbReference type="EMBL" id="RXG83940.1"/>
    </source>
</evidence>
<comment type="caution">
    <text evidence="1">The sequence shown here is derived from an EMBL/GenBank/DDBJ whole genome shotgun (WGS) entry which is preliminary data.</text>
</comment>
<name>A0ABY0D9N2_9BRAD</name>
<proteinExistence type="predicted"/>